<dbReference type="KEGG" id="lhb:D1010_05940"/>
<dbReference type="InterPro" id="IPR020288">
    <property type="entry name" value="Sheath_initiator"/>
</dbReference>
<name>A0A5P8M3D9_9LACO</name>
<evidence type="ECO:0000313" key="2">
    <source>
        <dbReference type="Proteomes" id="UP000326779"/>
    </source>
</evidence>
<dbReference type="Proteomes" id="UP000326779">
    <property type="component" value="Chromosome"/>
</dbReference>
<dbReference type="AlphaFoldDB" id="A0A5P8M3D9"/>
<sequence>MDNQGDVIEVTAPSLTYRVINGRIVGMIDGQDAARQAIDKILRTERFVWPIYDDQYGNDLAELLGKEMPYVKAEVRRMLVEALKADDRVNDVQINKIEQTGSDELSVFATVTTQFGLLNIESEVTT</sequence>
<accession>A0A5P8M3D9</accession>
<protein>
    <submittedName>
        <fullName evidence="1">DUF2634 domain-containing protein</fullName>
    </submittedName>
</protein>
<reference evidence="1 2" key="1">
    <citation type="submission" date="2019-10" db="EMBL/GenBank/DDBJ databases">
        <title>The completed genome of Lactobacillus harbinensis M1.</title>
        <authorList>
            <person name="Zheng Y."/>
        </authorList>
    </citation>
    <scope>NUCLEOTIDE SEQUENCE [LARGE SCALE GENOMIC DNA]</scope>
    <source>
        <strain evidence="1 2">M1</strain>
    </source>
</reference>
<evidence type="ECO:0000313" key="1">
    <source>
        <dbReference type="EMBL" id="QFR23018.1"/>
    </source>
</evidence>
<proteinExistence type="predicted"/>
<dbReference type="SUPFAM" id="SSF160719">
    <property type="entry name" value="gpW/gp25-like"/>
    <property type="match status" value="1"/>
</dbReference>
<dbReference type="Pfam" id="PF10934">
    <property type="entry name" value="Sheath_initiator"/>
    <property type="match status" value="1"/>
</dbReference>
<dbReference type="EMBL" id="CP045143">
    <property type="protein sequence ID" value="QFR23018.1"/>
    <property type="molecule type" value="Genomic_DNA"/>
</dbReference>
<gene>
    <name evidence="1" type="ORF">D1010_05940</name>
</gene>
<dbReference type="RefSeq" id="WP_152260476.1">
    <property type="nucleotide sequence ID" value="NZ_CP045143.1"/>
</dbReference>
<dbReference type="Gene3D" id="3.10.450.40">
    <property type="match status" value="1"/>
</dbReference>
<organism evidence="1 2">
    <name type="scientific">Schleiferilactobacillus harbinensis</name>
    <dbReference type="NCBI Taxonomy" id="304207"/>
    <lineage>
        <taxon>Bacteria</taxon>
        <taxon>Bacillati</taxon>
        <taxon>Bacillota</taxon>
        <taxon>Bacilli</taxon>
        <taxon>Lactobacillales</taxon>
        <taxon>Lactobacillaceae</taxon>
        <taxon>Schleiferilactobacillus</taxon>
    </lineage>
</organism>